<feature type="transmembrane region" description="Helical" evidence="18">
    <location>
        <begin position="595"/>
        <end position="616"/>
    </location>
</feature>
<dbReference type="GO" id="GO:0016342">
    <property type="term" value="C:catenin complex"/>
    <property type="evidence" value="ECO:0007669"/>
    <property type="project" value="TreeGrafter"/>
</dbReference>
<evidence type="ECO:0000256" key="7">
    <source>
        <dbReference type="ARBA" id="ARBA00022729"/>
    </source>
</evidence>
<evidence type="ECO:0000256" key="10">
    <source>
        <dbReference type="ARBA" id="ARBA00022889"/>
    </source>
</evidence>
<evidence type="ECO:0000256" key="1">
    <source>
        <dbReference type="ARBA" id="ARBA00004251"/>
    </source>
</evidence>
<evidence type="ECO:0000256" key="2">
    <source>
        <dbReference type="ARBA" id="ARBA00004496"/>
    </source>
</evidence>
<sequence>MRTINPVMITLFLTCIVIISTQSKIRKKRAWIIDSLTIEEENPGPFPYILDTINVERKYLVRFFLTGPGIDKDPQDVLSINARTGQVFVHKKVDYETHKNLSFKFEARDQNHKLDTNLGVEVKILDINDHAPVFTQNHYETTLTESVPQDSLVIRVSASDKDEPTSPNGTFNFLIDSVTPKTDNVEFYIKQNNTIGNIYFKGCLDYEKAQKYTLLIKATDNGDKIQLSSTCTVVLNIIDKNNHLPEITGQTGPRRIKERESGVEVLRLHVTDKDSSHSPAWRAKFTLYGDPGNNFKIQTDPKTNEGILTVIKAMDYEENALRNMTISVENEEPYFYCEVLSRTSGGLWKVDMFPKRSSTTVPVNITVEDVNDPPEFIPPVKKIYIRENTKIGTLIGKLEVIDPDKTSGDTFRFVKGEDKGNWVNVETDTGQIYVASVMDRESPLVNGAPYTVLVYAEEKAQSPQTGTGTLEIHLIDENDNIPLLVDDKVSMCLSDEKSMTEISAVDVDLPPYSAPFEFELLENDQVEGKWKILKINETTANLVTENTVYTGNYNIRIKILDKQGHGSVQNLSISVCNCTTNPKCGAGSFTAGPNFSAIGMMVLAFLLLLAILLMAFPQCIKQKKILILHDDVSGNIIKCNIEMPGTDCEVPFDQLHINKNGVMSEAFSKHSMHKGGSATSTENQVLGKTHWRGSTQHSYRLIKNCGMAESMSKNFTTHNIEDFKYFSKVLSKQIDQILHRLQAPEQELGDYEPHCYKYEGDPDEHPDENPDTISIPEIDFHPDILTDLDLRFSSLAAVCRPDLMSSPQKT</sequence>
<feature type="domain" description="Cadherin" evidence="20">
    <location>
        <begin position="51"/>
        <end position="134"/>
    </location>
</feature>
<comment type="caution">
    <text evidence="21">The sequence shown here is derived from an EMBL/GenBank/DDBJ whole genome shotgun (WGS) entry which is preliminary data.</text>
</comment>
<keyword evidence="13" id="KW-0325">Glycoprotein</keyword>
<dbReference type="GO" id="GO:0055113">
    <property type="term" value="P:epiboly involved in gastrulation with mouth forming second"/>
    <property type="evidence" value="ECO:0007669"/>
    <property type="project" value="UniProtKB-ARBA"/>
</dbReference>
<keyword evidence="4" id="KW-0963">Cytoplasm</keyword>
<dbReference type="Gene3D" id="2.60.40.60">
    <property type="entry name" value="Cadherins"/>
    <property type="match status" value="5"/>
</dbReference>
<dbReference type="PANTHER" id="PTHR24027">
    <property type="entry name" value="CADHERIN-23"/>
    <property type="match status" value="1"/>
</dbReference>
<dbReference type="FunFam" id="2.60.40.60:FF:000095">
    <property type="entry name" value="Cadherin 13"/>
    <property type="match status" value="1"/>
</dbReference>
<dbReference type="EMBL" id="JABFDY010000016">
    <property type="protein sequence ID" value="KAF7695853.1"/>
    <property type="molecule type" value="Genomic_DNA"/>
</dbReference>
<dbReference type="GO" id="GO:0005737">
    <property type="term" value="C:cytoplasm"/>
    <property type="evidence" value="ECO:0007669"/>
    <property type="project" value="UniProtKB-SubCell"/>
</dbReference>
<evidence type="ECO:0000256" key="19">
    <source>
        <dbReference type="SAM" id="SignalP"/>
    </source>
</evidence>
<evidence type="ECO:0000256" key="3">
    <source>
        <dbReference type="ARBA" id="ARBA00022475"/>
    </source>
</evidence>
<dbReference type="GO" id="GO:0016339">
    <property type="term" value="P:calcium-dependent cell-cell adhesion via plasma membrane cell adhesion molecules"/>
    <property type="evidence" value="ECO:0007669"/>
    <property type="project" value="TreeGrafter"/>
</dbReference>
<keyword evidence="6" id="KW-0479">Metal-binding</keyword>
<organism evidence="21 22">
    <name type="scientific">Silurus meridionalis</name>
    <name type="common">Southern catfish</name>
    <name type="synonym">Silurus soldatovi meridionalis</name>
    <dbReference type="NCBI Taxonomy" id="175797"/>
    <lineage>
        <taxon>Eukaryota</taxon>
        <taxon>Metazoa</taxon>
        <taxon>Chordata</taxon>
        <taxon>Craniata</taxon>
        <taxon>Vertebrata</taxon>
        <taxon>Euteleostomi</taxon>
        <taxon>Actinopterygii</taxon>
        <taxon>Neopterygii</taxon>
        <taxon>Teleostei</taxon>
        <taxon>Ostariophysi</taxon>
        <taxon>Siluriformes</taxon>
        <taxon>Siluridae</taxon>
        <taxon>Silurus</taxon>
    </lineage>
</organism>
<keyword evidence="12 18" id="KW-0472">Membrane</keyword>
<dbReference type="AlphaFoldDB" id="A0A8T0ART1"/>
<dbReference type="PANTHER" id="PTHR24027:SF433">
    <property type="entry name" value="CADHERIN 27-RELATED"/>
    <property type="match status" value="1"/>
</dbReference>
<proteinExistence type="predicted"/>
<keyword evidence="11 18" id="KW-1133">Transmembrane helix</keyword>
<evidence type="ECO:0000313" key="22">
    <source>
        <dbReference type="Proteomes" id="UP000606274"/>
    </source>
</evidence>
<dbReference type="Proteomes" id="UP000606274">
    <property type="component" value="Unassembled WGS sequence"/>
</dbReference>
<evidence type="ECO:0000313" key="21">
    <source>
        <dbReference type="EMBL" id="KAF7695853.1"/>
    </source>
</evidence>
<feature type="chain" id="PRO_5035901644" description="Cadherin-like protein 26" evidence="19">
    <location>
        <begin position="24"/>
        <end position="810"/>
    </location>
</feature>
<comment type="function">
    <text evidence="14">Cadherins are calcium-dependent cell adhesion proteins. They preferentially interact with themselves in a homophilic manner in connecting cells; cadherins may thus contribute to the sorting of heterogeneous cell types. Ligand for integrins alpha-E/beta-7, ITGAE:ITGAB7, alpha-4/beta-7, ITGA4:ITGAB7 and alpha-4/beta-1, ITGA4:ITGAB1 through which modulates CD4(+) T cells activation.</text>
</comment>
<dbReference type="InterPro" id="IPR015919">
    <property type="entry name" value="Cadherin-like_sf"/>
</dbReference>
<comment type="subunit">
    <text evidence="15">Homodimer. Component of a cadherin:catenin adhesion complex composed of at least of CDH26, beta-catenin/CTNNB1, alpha-catenin/CTNNA1 and p120 catenin/CTNND1.</text>
</comment>
<evidence type="ECO:0000256" key="4">
    <source>
        <dbReference type="ARBA" id="ARBA00022490"/>
    </source>
</evidence>
<comment type="subcellular location">
    <subcellularLocation>
        <location evidence="1">Cell membrane</location>
        <topology evidence="1">Single-pass type I membrane protein</topology>
    </subcellularLocation>
    <subcellularLocation>
        <location evidence="2">Cytoplasm</location>
    </subcellularLocation>
</comment>
<dbReference type="SUPFAM" id="SSF49313">
    <property type="entry name" value="Cadherin-like"/>
    <property type="match status" value="5"/>
</dbReference>
<dbReference type="GO" id="GO:0007043">
    <property type="term" value="P:cell-cell junction assembly"/>
    <property type="evidence" value="ECO:0007669"/>
    <property type="project" value="TreeGrafter"/>
</dbReference>
<evidence type="ECO:0000256" key="16">
    <source>
        <dbReference type="ARBA" id="ARBA00069031"/>
    </source>
</evidence>
<evidence type="ECO:0000256" key="5">
    <source>
        <dbReference type="ARBA" id="ARBA00022692"/>
    </source>
</evidence>
<evidence type="ECO:0000259" key="20">
    <source>
        <dbReference type="PROSITE" id="PS50268"/>
    </source>
</evidence>
<dbReference type="InterPro" id="IPR002126">
    <property type="entry name" value="Cadherin-like_dom"/>
</dbReference>
<evidence type="ECO:0000256" key="14">
    <source>
        <dbReference type="ARBA" id="ARBA00059993"/>
    </source>
</evidence>
<keyword evidence="3" id="KW-1003">Cell membrane</keyword>
<dbReference type="GO" id="GO:0005509">
    <property type="term" value="F:calcium ion binding"/>
    <property type="evidence" value="ECO:0007669"/>
    <property type="project" value="UniProtKB-UniRule"/>
</dbReference>
<dbReference type="PROSITE" id="PS50268">
    <property type="entry name" value="CADHERIN_2"/>
    <property type="match status" value="5"/>
</dbReference>
<dbReference type="FunFam" id="2.60.40.60:FF:000158">
    <property type="entry name" value="Dachsous cadherin-related 1"/>
    <property type="match status" value="1"/>
</dbReference>
<dbReference type="GO" id="GO:0007156">
    <property type="term" value="P:homophilic cell adhesion via plasma membrane adhesion molecules"/>
    <property type="evidence" value="ECO:0007669"/>
    <property type="project" value="InterPro"/>
</dbReference>
<evidence type="ECO:0000256" key="15">
    <source>
        <dbReference type="ARBA" id="ARBA00062925"/>
    </source>
</evidence>
<keyword evidence="22" id="KW-1185">Reference proteome</keyword>
<feature type="domain" description="Cadherin" evidence="20">
    <location>
        <begin position="135"/>
        <end position="247"/>
    </location>
</feature>
<evidence type="ECO:0000256" key="11">
    <source>
        <dbReference type="ARBA" id="ARBA00022989"/>
    </source>
</evidence>
<feature type="domain" description="Cadherin" evidence="20">
    <location>
        <begin position="262"/>
        <end position="376"/>
    </location>
</feature>
<dbReference type="PROSITE" id="PS00232">
    <property type="entry name" value="CADHERIN_1"/>
    <property type="match status" value="2"/>
</dbReference>
<keyword evidence="5 18" id="KW-0812">Transmembrane</keyword>
<dbReference type="GO" id="GO:0060027">
    <property type="term" value="P:convergent extension involved in gastrulation"/>
    <property type="evidence" value="ECO:0007669"/>
    <property type="project" value="UniProtKB-ARBA"/>
</dbReference>
<dbReference type="GO" id="GO:0008013">
    <property type="term" value="F:beta-catenin binding"/>
    <property type="evidence" value="ECO:0007669"/>
    <property type="project" value="TreeGrafter"/>
</dbReference>
<evidence type="ECO:0000256" key="17">
    <source>
        <dbReference type="PROSITE-ProRule" id="PRU00043"/>
    </source>
</evidence>
<reference evidence="21" key="1">
    <citation type="submission" date="2020-08" db="EMBL/GenBank/DDBJ databases">
        <title>Chromosome-level assembly of Southern catfish (Silurus meridionalis) provides insights into visual adaptation to the nocturnal and benthic lifestyles.</title>
        <authorList>
            <person name="Zhang Y."/>
            <person name="Wang D."/>
            <person name="Peng Z."/>
        </authorList>
    </citation>
    <scope>NUCLEOTIDE SEQUENCE</scope>
    <source>
        <strain evidence="21">SWU-2019-XX</strain>
        <tissue evidence="21">Muscle</tissue>
    </source>
</reference>
<keyword evidence="7 19" id="KW-0732">Signal</keyword>
<dbReference type="Pfam" id="PF00028">
    <property type="entry name" value="Cadherin"/>
    <property type="match status" value="3"/>
</dbReference>
<dbReference type="GO" id="GO:0005912">
    <property type="term" value="C:adherens junction"/>
    <property type="evidence" value="ECO:0007669"/>
    <property type="project" value="TreeGrafter"/>
</dbReference>
<evidence type="ECO:0000256" key="18">
    <source>
        <dbReference type="SAM" id="Phobius"/>
    </source>
</evidence>
<keyword evidence="8" id="KW-0677">Repeat</keyword>
<dbReference type="GO" id="GO:0034332">
    <property type="term" value="P:adherens junction organization"/>
    <property type="evidence" value="ECO:0007669"/>
    <property type="project" value="TreeGrafter"/>
</dbReference>
<evidence type="ECO:0000256" key="13">
    <source>
        <dbReference type="ARBA" id="ARBA00023180"/>
    </source>
</evidence>
<dbReference type="GO" id="GO:0044331">
    <property type="term" value="P:cell-cell adhesion mediated by cadherin"/>
    <property type="evidence" value="ECO:0007669"/>
    <property type="project" value="TreeGrafter"/>
</dbReference>
<dbReference type="FunFam" id="2.60.40.60:FF:000011">
    <property type="entry name" value="Cadherin 1"/>
    <property type="match status" value="1"/>
</dbReference>
<keyword evidence="10" id="KW-0130">Cell adhesion</keyword>
<feature type="domain" description="Cadherin" evidence="20">
    <location>
        <begin position="377"/>
        <end position="484"/>
    </location>
</feature>
<feature type="domain" description="Cadherin" evidence="20">
    <location>
        <begin position="502"/>
        <end position="595"/>
    </location>
</feature>
<dbReference type="FunFam" id="2.60.40.60:FF:000031">
    <property type="entry name" value="Cadherin 3"/>
    <property type="match status" value="1"/>
</dbReference>
<dbReference type="GO" id="GO:0045296">
    <property type="term" value="F:cadherin binding"/>
    <property type="evidence" value="ECO:0007669"/>
    <property type="project" value="TreeGrafter"/>
</dbReference>
<feature type="signal peptide" evidence="19">
    <location>
        <begin position="1"/>
        <end position="23"/>
    </location>
</feature>
<accession>A0A8T0ART1</accession>
<dbReference type="OrthoDB" id="9045962at2759"/>
<dbReference type="PRINTS" id="PR00205">
    <property type="entry name" value="CADHERIN"/>
</dbReference>
<evidence type="ECO:0000256" key="8">
    <source>
        <dbReference type="ARBA" id="ARBA00022737"/>
    </source>
</evidence>
<name>A0A8T0ART1_SILME</name>
<dbReference type="GO" id="GO:0016477">
    <property type="term" value="P:cell migration"/>
    <property type="evidence" value="ECO:0007669"/>
    <property type="project" value="TreeGrafter"/>
</dbReference>
<dbReference type="InterPro" id="IPR020894">
    <property type="entry name" value="Cadherin_CS"/>
</dbReference>
<dbReference type="GO" id="GO:0000902">
    <property type="term" value="P:cell morphogenesis"/>
    <property type="evidence" value="ECO:0007669"/>
    <property type="project" value="TreeGrafter"/>
</dbReference>
<dbReference type="InterPro" id="IPR039808">
    <property type="entry name" value="Cadherin"/>
</dbReference>
<evidence type="ECO:0000256" key="12">
    <source>
        <dbReference type="ARBA" id="ARBA00023136"/>
    </source>
</evidence>
<dbReference type="FunFam" id="2.60.40.60:FF:000019">
    <property type="entry name" value="Cadherin 2"/>
    <property type="match status" value="1"/>
</dbReference>
<dbReference type="CDD" id="cd11304">
    <property type="entry name" value="Cadherin_repeat"/>
    <property type="match status" value="4"/>
</dbReference>
<protein>
    <recommendedName>
        <fullName evidence="16">Cadherin-like protein 26</fullName>
    </recommendedName>
</protein>
<keyword evidence="9 17" id="KW-0106">Calcium</keyword>
<evidence type="ECO:0000256" key="6">
    <source>
        <dbReference type="ARBA" id="ARBA00022723"/>
    </source>
</evidence>
<dbReference type="SMART" id="SM00112">
    <property type="entry name" value="CA"/>
    <property type="match status" value="5"/>
</dbReference>
<gene>
    <name evidence="21" type="ORF">HF521_005947</name>
</gene>
<evidence type="ECO:0000256" key="9">
    <source>
        <dbReference type="ARBA" id="ARBA00022837"/>
    </source>
</evidence>